<dbReference type="EMBL" id="LAZR01004549">
    <property type="protein sequence ID" value="KKN07611.1"/>
    <property type="molecule type" value="Genomic_DNA"/>
</dbReference>
<evidence type="ECO:0000256" key="1">
    <source>
        <dbReference type="SAM" id="Phobius"/>
    </source>
</evidence>
<keyword evidence="1" id="KW-1133">Transmembrane helix</keyword>
<protein>
    <submittedName>
        <fullName evidence="2">Uncharacterized protein</fullName>
    </submittedName>
</protein>
<feature type="transmembrane region" description="Helical" evidence="1">
    <location>
        <begin position="746"/>
        <end position="763"/>
    </location>
</feature>
<keyword evidence="1" id="KW-0812">Transmembrane</keyword>
<sequence length="798" mass="86107">MLKKTGVLLLIFLILIISLVSADVEYTEAGEADNFYIRGNGIFNEQLDPADVLISTAVIADPKKVPLVNDLDGDGVQEIIILNGRSINIFQNKSLDIAGSLTLDVPSNERFSNIITFDIDGDSLIEIILVAENNNTLHIIDYNRSTFTENIILIDPVTAHTTGIDAGLVTIGCESVNRCLMAYSDEQDTGFAGSADSTNLYASFFNSTDIANEIILDSSVSFSAHCPPTIRTMSKADYDLDGDVEFIFTYAEDNIATGDAGDDIHILWVNIESNQTVTEEIQVFTTEIGEIVANSNSAVDYKCDNENGNAEFRSGGGFGTALAGKFFTSPLVYDADPLTTGLETIIGAMVDNNEFIIIMYDSTGTKIREFPLIQESEGQIVSNLFRAEIFDDSTSEQDFCIFSQQSTDDQLSLTCGSLQDSDGFGLGNLQTIEFRGDGLAIFNVSHGFDEWNIIVHSGEHDASNSESEIITTFGTLEAEINVGVLSSCFLTNNCDLNLLFRTPQPDGTVVPVDLDGSDSNNLEDLLVLTDSNLFYLDDAFENQDVNAFCGEPGSVDGTCSEFTTNPCLESVWKINTSVEITITAKDPESDLVQVSVTLYDGDSNELTLTSGNISSGTTAPFSFEANKTISAGTLTLTAVDIIENPDDIKTVTKTFSVGPNGVEFNDCTTSVTTGVLGVEAEPEPEDLILTTETGNAIESGFLTVANFTGVSVFIMWLIFMAIVAVAIFQGNTIFNRERGREDEGHKLGIIIIAEILMLVVGTLLGFIPIGIVITIVVLGLIAVGLFFSRIMTGNNSRS</sequence>
<accession>A0A0F9Q2V4</accession>
<comment type="caution">
    <text evidence="2">The sequence shown here is derived from an EMBL/GenBank/DDBJ whole genome shotgun (WGS) entry which is preliminary data.</text>
</comment>
<dbReference type="AlphaFoldDB" id="A0A0F9Q2V4"/>
<feature type="transmembrane region" description="Helical" evidence="1">
    <location>
        <begin position="713"/>
        <end position="734"/>
    </location>
</feature>
<proteinExistence type="predicted"/>
<evidence type="ECO:0000313" key="2">
    <source>
        <dbReference type="EMBL" id="KKN07611.1"/>
    </source>
</evidence>
<dbReference type="InterPro" id="IPR028994">
    <property type="entry name" value="Integrin_alpha_N"/>
</dbReference>
<gene>
    <name evidence="2" type="ORF">LCGC14_1065180</name>
</gene>
<reference evidence="2" key="1">
    <citation type="journal article" date="2015" name="Nature">
        <title>Complex archaea that bridge the gap between prokaryotes and eukaryotes.</title>
        <authorList>
            <person name="Spang A."/>
            <person name="Saw J.H."/>
            <person name="Jorgensen S.L."/>
            <person name="Zaremba-Niedzwiedzka K."/>
            <person name="Martijn J."/>
            <person name="Lind A.E."/>
            <person name="van Eijk R."/>
            <person name="Schleper C."/>
            <person name="Guy L."/>
            <person name="Ettema T.J."/>
        </authorList>
    </citation>
    <scope>NUCLEOTIDE SEQUENCE</scope>
</reference>
<name>A0A0F9Q2V4_9ZZZZ</name>
<dbReference type="SUPFAM" id="SSF69318">
    <property type="entry name" value="Integrin alpha N-terminal domain"/>
    <property type="match status" value="1"/>
</dbReference>
<feature type="transmembrane region" description="Helical" evidence="1">
    <location>
        <begin position="769"/>
        <end position="788"/>
    </location>
</feature>
<organism evidence="2">
    <name type="scientific">marine sediment metagenome</name>
    <dbReference type="NCBI Taxonomy" id="412755"/>
    <lineage>
        <taxon>unclassified sequences</taxon>
        <taxon>metagenomes</taxon>
        <taxon>ecological metagenomes</taxon>
    </lineage>
</organism>
<keyword evidence="1" id="KW-0472">Membrane</keyword>